<evidence type="ECO:0000256" key="6">
    <source>
        <dbReference type="SAM" id="Phobius"/>
    </source>
</evidence>
<dbReference type="PANTHER" id="PTHR48020:SF12">
    <property type="entry name" value="PROTON MYO-INOSITOL COTRANSPORTER"/>
    <property type="match status" value="1"/>
</dbReference>
<keyword evidence="5 6" id="KW-0472">Membrane</keyword>
<evidence type="ECO:0000256" key="2">
    <source>
        <dbReference type="ARBA" id="ARBA00022448"/>
    </source>
</evidence>
<evidence type="ECO:0000313" key="7">
    <source>
        <dbReference type="EMBL" id="CAD8142245.1"/>
    </source>
</evidence>
<reference evidence="7" key="1">
    <citation type="submission" date="2021-01" db="EMBL/GenBank/DDBJ databases">
        <authorList>
            <consortium name="Genoscope - CEA"/>
            <person name="William W."/>
        </authorList>
    </citation>
    <scope>NUCLEOTIDE SEQUENCE</scope>
</reference>
<feature type="transmembrane region" description="Helical" evidence="6">
    <location>
        <begin position="275"/>
        <end position="299"/>
    </location>
</feature>
<evidence type="ECO:0000256" key="1">
    <source>
        <dbReference type="ARBA" id="ARBA00004370"/>
    </source>
</evidence>
<feature type="transmembrane region" description="Helical" evidence="6">
    <location>
        <begin position="216"/>
        <end position="237"/>
    </location>
</feature>
<dbReference type="Proteomes" id="UP000689195">
    <property type="component" value="Unassembled WGS sequence"/>
</dbReference>
<dbReference type="GO" id="GO:0022857">
    <property type="term" value="F:transmembrane transporter activity"/>
    <property type="evidence" value="ECO:0007669"/>
    <property type="project" value="InterPro"/>
</dbReference>
<name>A0A8S1SNF0_9CILI</name>
<proteinExistence type="predicted"/>
<comment type="subcellular location">
    <subcellularLocation>
        <location evidence="1">Membrane</location>
    </subcellularLocation>
</comment>
<keyword evidence="4 6" id="KW-1133">Transmembrane helix</keyword>
<feature type="transmembrane region" description="Helical" evidence="6">
    <location>
        <begin position="191"/>
        <end position="210"/>
    </location>
</feature>
<gene>
    <name evidence="7" type="ORF">PPENT_87.1.T0110042</name>
</gene>
<feature type="transmembrane region" description="Helical" evidence="6">
    <location>
        <begin position="125"/>
        <end position="149"/>
    </location>
</feature>
<dbReference type="AlphaFoldDB" id="A0A8S1SNF0"/>
<dbReference type="InterPro" id="IPR005828">
    <property type="entry name" value="MFS_sugar_transport-like"/>
</dbReference>
<feature type="transmembrane region" description="Helical" evidence="6">
    <location>
        <begin position="161"/>
        <end position="182"/>
    </location>
</feature>
<feature type="transmembrane region" description="Helical" evidence="6">
    <location>
        <begin position="249"/>
        <end position="269"/>
    </location>
</feature>
<keyword evidence="2" id="KW-0813">Transport</keyword>
<keyword evidence="8" id="KW-1185">Reference proteome</keyword>
<evidence type="ECO:0000256" key="3">
    <source>
        <dbReference type="ARBA" id="ARBA00022692"/>
    </source>
</evidence>
<protein>
    <submittedName>
        <fullName evidence="7">Uncharacterized protein</fullName>
    </submittedName>
</protein>
<dbReference type="Pfam" id="PF00083">
    <property type="entry name" value="Sugar_tr"/>
    <property type="match status" value="1"/>
</dbReference>
<evidence type="ECO:0000313" key="8">
    <source>
        <dbReference type="Proteomes" id="UP000689195"/>
    </source>
</evidence>
<accession>A0A8S1SNF0</accession>
<evidence type="ECO:0000256" key="5">
    <source>
        <dbReference type="ARBA" id="ARBA00023136"/>
    </source>
</evidence>
<dbReference type="InterPro" id="IPR050814">
    <property type="entry name" value="Myo-inositol_Transporter"/>
</dbReference>
<dbReference type="PANTHER" id="PTHR48020">
    <property type="entry name" value="PROTON MYO-INOSITOL COTRANSPORTER"/>
    <property type="match status" value="1"/>
</dbReference>
<dbReference type="EMBL" id="CAJJDO010000011">
    <property type="protein sequence ID" value="CAD8142245.1"/>
    <property type="molecule type" value="Genomic_DNA"/>
</dbReference>
<keyword evidence="3 6" id="KW-0812">Transmembrane</keyword>
<sequence length="311" mass="36840">MTQPLLKNTTRWRKIFICYFLGLGYIEDSLNGSDSNNWKLIFAFPALLLFCRSCILKFRYKMDSPITLIKRDKYLLAKQILRKIYQLQYEDQAFLECKLRVQKKSDQEKGYSVFSLKSIEQQQQLAAYFVFVYTWSGLFALFSYSLQIFSEMSKDDTTLNAMFNLIIGIVQFAPALISKYVYGRWDKRSLLLFRLTVLILCQILIIGLSYSEERYLIYFHLYLFILICIEFGTNYLGNSMILEINSSEGTYFCFVTLYAWKLLFSYIFQLMFDTLALSGSFIFFLNLTLLSTTFFYFLLKKQKDQHIKKKL</sequence>
<evidence type="ECO:0000256" key="4">
    <source>
        <dbReference type="ARBA" id="ARBA00022989"/>
    </source>
</evidence>
<dbReference type="OrthoDB" id="6612291at2759"/>
<comment type="caution">
    <text evidence="7">The sequence shown here is derived from an EMBL/GenBank/DDBJ whole genome shotgun (WGS) entry which is preliminary data.</text>
</comment>
<dbReference type="GO" id="GO:0016020">
    <property type="term" value="C:membrane"/>
    <property type="evidence" value="ECO:0007669"/>
    <property type="project" value="UniProtKB-SubCell"/>
</dbReference>
<organism evidence="7 8">
    <name type="scientific">Paramecium pentaurelia</name>
    <dbReference type="NCBI Taxonomy" id="43138"/>
    <lineage>
        <taxon>Eukaryota</taxon>
        <taxon>Sar</taxon>
        <taxon>Alveolata</taxon>
        <taxon>Ciliophora</taxon>
        <taxon>Intramacronucleata</taxon>
        <taxon>Oligohymenophorea</taxon>
        <taxon>Peniculida</taxon>
        <taxon>Parameciidae</taxon>
        <taxon>Paramecium</taxon>
    </lineage>
</organism>